<dbReference type="RefSeq" id="XP_005838990.1">
    <property type="nucleotide sequence ID" value="XM_005838933.1"/>
</dbReference>
<evidence type="ECO:0000256" key="2">
    <source>
        <dbReference type="SAM" id="Coils"/>
    </source>
</evidence>
<dbReference type="eggNOG" id="ENOG502QUQV">
    <property type="taxonomic scope" value="Eukaryota"/>
</dbReference>
<dbReference type="KEGG" id="gtt:GUITHDRAFT_150871"/>
<dbReference type="HOGENOM" id="CLU_077826_0_0_1"/>
<dbReference type="OrthoDB" id="4812at2759"/>
<dbReference type="GeneID" id="17308406"/>
<dbReference type="GO" id="GO:0010207">
    <property type="term" value="P:photosystem II assembly"/>
    <property type="evidence" value="ECO:0007669"/>
    <property type="project" value="InterPro"/>
</dbReference>
<organism evidence="3">
    <name type="scientific">Guillardia theta (strain CCMP2712)</name>
    <name type="common">Cryptophyte</name>
    <dbReference type="NCBI Taxonomy" id="905079"/>
    <lineage>
        <taxon>Eukaryota</taxon>
        <taxon>Cryptophyceae</taxon>
        <taxon>Pyrenomonadales</taxon>
        <taxon>Geminigeraceae</taxon>
        <taxon>Guillardia</taxon>
    </lineage>
</organism>
<keyword evidence="1 2" id="KW-0175">Coiled coil</keyword>
<reference evidence="3 5" key="1">
    <citation type="journal article" date="2012" name="Nature">
        <title>Algal genomes reveal evolutionary mosaicism and the fate of nucleomorphs.</title>
        <authorList>
            <consortium name="DOE Joint Genome Institute"/>
            <person name="Curtis B.A."/>
            <person name="Tanifuji G."/>
            <person name="Burki F."/>
            <person name="Gruber A."/>
            <person name="Irimia M."/>
            <person name="Maruyama S."/>
            <person name="Arias M.C."/>
            <person name="Ball S.G."/>
            <person name="Gile G.H."/>
            <person name="Hirakawa Y."/>
            <person name="Hopkins J.F."/>
            <person name="Kuo A."/>
            <person name="Rensing S.A."/>
            <person name="Schmutz J."/>
            <person name="Symeonidi A."/>
            <person name="Elias M."/>
            <person name="Eveleigh R.J."/>
            <person name="Herman E.K."/>
            <person name="Klute M.J."/>
            <person name="Nakayama T."/>
            <person name="Obornik M."/>
            <person name="Reyes-Prieto A."/>
            <person name="Armbrust E.V."/>
            <person name="Aves S.J."/>
            <person name="Beiko R.G."/>
            <person name="Coutinho P."/>
            <person name="Dacks J.B."/>
            <person name="Durnford D.G."/>
            <person name="Fast N.M."/>
            <person name="Green B.R."/>
            <person name="Grisdale C.J."/>
            <person name="Hempel F."/>
            <person name="Henrissat B."/>
            <person name="Hoppner M.P."/>
            <person name="Ishida K."/>
            <person name="Kim E."/>
            <person name="Koreny L."/>
            <person name="Kroth P.G."/>
            <person name="Liu Y."/>
            <person name="Malik S.B."/>
            <person name="Maier U.G."/>
            <person name="McRose D."/>
            <person name="Mock T."/>
            <person name="Neilson J.A."/>
            <person name="Onodera N.T."/>
            <person name="Poole A.M."/>
            <person name="Pritham E.J."/>
            <person name="Richards T.A."/>
            <person name="Rocap G."/>
            <person name="Roy S.W."/>
            <person name="Sarai C."/>
            <person name="Schaack S."/>
            <person name="Shirato S."/>
            <person name="Slamovits C.H."/>
            <person name="Spencer D.F."/>
            <person name="Suzuki S."/>
            <person name="Worden A.Z."/>
            <person name="Zauner S."/>
            <person name="Barry K."/>
            <person name="Bell C."/>
            <person name="Bharti A.K."/>
            <person name="Crow J.A."/>
            <person name="Grimwood J."/>
            <person name="Kramer R."/>
            <person name="Lindquist E."/>
            <person name="Lucas S."/>
            <person name="Salamov A."/>
            <person name="McFadden G.I."/>
            <person name="Lane C.E."/>
            <person name="Keeling P.J."/>
            <person name="Gray M.W."/>
            <person name="Grigoriev I.V."/>
            <person name="Archibald J.M."/>
        </authorList>
    </citation>
    <scope>NUCLEOTIDE SEQUENCE</scope>
    <source>
        <strain evidence="3 5">CCMP2712</strain>
    </source>
</reference>
<feature type="non-terminal residue" evidence="3">
    <location>
        <position position="1"/>
    </location>
</feature>
<dbReference type="Proteomes" id="UP000011087">
    <property type="component" value="Unassembled WGS sequence"/>
</dbReference>
<keyword evidence="5" id="KW-1185">Reference proteome</keyword>
<dbReference type="PANTHER" id="PTHR34793:SF1">
    <property type="entry name" value="PROTEIN THYLAKOID FORMATION 1, CHLOROPLASTIC"/>
    <property type="match status" value="1"/>
</dbReference>
<evidence type="ECO:0000313" key="3">
    <source>
        <dbReference type="EMBL" id="EKX52010.1"/>
    </source>
</evidence>
<dbReference type="InterPro" id="IPR017499">
    <property type="entry name" value="Thf1"/>
</dbReference>
<accession>L1JUX5</accession>
<dbReference type="EMBL" id="JH992974">
    <property type="protein sequence ID" value="EKX52010.1"/>
    <property type="molecule type" value="Genomic_DNA"/>
</dbReference>
<gene>
    <name evidence="3" type="ORF">GUITHDRAFT_150871</name>
</gene>
<dbReference type="STRING" id="905079.L1JUX5"/>
<reference evidence="5" key="2">
    <citation type="submission" date="2012-11" db="EMBL/GenBank/DDBJ databases">
        <authorList>
            <person name="Kuo A."/>
            <person name="Curtis B.A."/>
            <person name="Tanifuji G."/>
            <person name="Burki F."/>
            <person name="Gruber A."/>
            <person name="Irimia M."/>
            <person name="Maruyama S."/>
            <person name="Arias M.C."/>
            <person name="Ball S.G."/>
            <person name="Gile G.H."/>
            <person name="Hirakawa Y."/>
            <person name="Hopkins J.F."/>
            <person name="Rensing S.A."/>
            <person name="Schmutz J."/>
            <person name="Symeonidi A."/>
            <person name="Elias M."/>
            <person name="Eveleigh R.J."/>
            <person name="Herman E.K."/>
            <person name="Klute M.J."/>
            <person name="Nakayama T."/>
            <person name="Obornik M."/>
            <person name="Reyes-Prieto A."/>
            <person name="Armbrust E.V."/>
            <person name="Aves S.J."/>
            <person name="Beiko R.G."/>
            <person name="Coutinho P."/>
            <person name="Dacks J.B."/>
            <person name="Durnford D.G."/>
            <person name="Fast N.M."/>
            <person name="Green B.R."/>
            <person name="Grisdale C."/>
            <person name="Hempe F."/>
            <person name="Henrissat B."/>
            <person name="Hoppner M.P."/>
            <person name="Ishida K.-I."/>
            <person name="Kim E."/>
            <person name="Koreny L."/>
            <person name="Kroth P.G."/>
            <person name="Liu Y."/>
            <person name="Malik S.-B."/>
            <person name="Maier U.G."/>
            <person name="McRose D."/>
            <person name="Mock T."/>
            <person name="Neilson J.A."/>
            <person name="Onodera N.T."/>
            <person name="Poole A.M."/>
            <person name="Pritham E.J."/>
            <person name="Richards T.A."/>
            <person name="Rocap G."/>
            <person name="Roy S.W."/>
            <person name="Sarai C."/>
            <person name="Schaack S."/>
            <person name="Shirato S."/>
            <person name="Slamovits C.H."/>
            <person name="Spencer D.F."/>
            <person name="Suzuki S."/>
            <person name="Worden A.Z."/>
            <person name="Zauner S."/>
            <person name="Barry K."/>
            <person name="Bell C."/>
            <person name="Bharti A.K."/>
            <person name="Crow J.A."/>
            <person name="Grimwood J."/>
            <person name="Kramer R."/>
            <person name="Lindquist E."/>
            <person name="Lucas S."/>
            <person name="Salamov A."/>
            <person name="McFadden G.I."/>
            <person name="Lane C.E."/>
            <person name="Keeling P.J."/>
            <person name="Gray M.W."/>
            <person name="Grigoriev I.V."/>
            <person name="Archibald J.M."/>
        </authorList>
    </citation>
    <scope>NUCLEOTIDE SEQUENCE</scope>
    <source>
        <strain evidence="5">CCMP2712</strain>
    </source>
</reference>
<proteinExistence type="predicted"/>
<dbReference type="AlphaFoldDB" id="L1JUX5"/>
<name>L1JUX5_GUITC</name>
<dbReference type="PANTHER" id="PTHR34793">
    <property type="entry name" value="PROTEIN THYLAKOID FORMATION 1, CHLOROPLASTIC"/>
    <property type="match status" value="1"/>
</dbReference>
<dbReference type="Pfam" id="PF11264">
    <property type="entry name" value="ThylakoidFormat"/>
    <property type="match status" value="1"/>
</dbReference>
<dbReference type="OMA" id="MVEMHLL"/>
<feature type="coiled-coil region" evidence="2">
    <location>
        <begin position="281"/>
        <end position="308"/>
    </location>
</feature>
<dbReference type="PaxDb" id="55529-EKX52010"/>
<protein>
    <submittedName>
        <fullName evidence="3 4">Uncharacterized protein</fullName>
    </submittedName>
</protein>
<evidence type="ECO:0000256" key="1">
    <source>
        <dbReference type="ARBA" id="ARBA00023054"/>
    </source>
</evidence>
<dbReference type="EnsemblProtists" id="EKX52010">
    <property type="protein sequence ID" value="EKX52010"/>
    <property type="gene ID" value="GUITHDRAFT_150871"/>
</dbReference>
<evidence type="ECO:0000313" key="4">
    <source>
        <dbReference type="EnsemblProtists" id="EKX52010"/>
    </source>
</evidence>
<evidence type="ECO:0000313" key="5">
    <source>
        <dbReference type="Proteomes" id="UP000011087"/>
    </source>
</evidence>
<reference evidence="4" key="3">
    <citation type="submission" date="2015-06" db="UniProtKB">
        <authorList>
            <consortium name="EnsemblProtists"/>
        </authorList>
    </citation>
    <scope>IDENTIFICATION</scope>
</reference>
<sequence>MLNFRRAAIAFVAASSIHQVADAFSSSGFSLSLRSPQSSSVSKAAAVSRTQGTRCLNVRMGSLAEKYGHLRGADIEPCGAAVERFYKLFARPIPFVFRAPTNEILYLSHLDLVNAMFRYDVIWAAGLYSTFDLFFSALDEDLRANLFQALMGGLKLDQSKIKSDADAVLQWAQGKTEADVVSAIKGEDSSPVGQVLASLGKNEDFLYTRNFGAGLIKIMQVVGVEPNAENAKRWAEVLGFTSNTSALSGLSASKFETDVGLFLSSVDKMQQAMQLFAEVEAREKKKIAEKLAEKAARAAEEAAKESASS</sequence>